<feature type="compositionally biased region" description="Low complexity" evidence="4">
    <location>
        <begin position="17"/>
        <end position="61"/>
    </location>
</feature>
<gene>
    <name evidence="8" type="primary">LOC113792285</name>
</gene>
<evidence type="ECO:0000256" key="4">
    <source>
        <dbReference type="SAM" id="MobiDB-lite"/>
    </source>
</evidence>
<dbReference type="PROSITE" id="PS51525">
    <property type="entry name" value="NET"/>
    <property type="match status" value="1"/>
</dbReference>
<feature type="region of interest" description="Disordered" evidence="4">
    <location>
        <begin position="915"/>
        <end position="1439"/>
    </location>
</feature>
<dbReference type="Proteomes" id="UP000515146">
    <property type="component" value="Unplaced"/>
</dbReference>
<feature type="compositionally biased region" description="Low complexity" evidence="4">
    <location>
        <begin position="1394"/>
        <end position="1409"/>
    </location>
</feature>
<feature type="compositionally biased region" description="Basic and acidic residues" evidence="4">
    <location>
        <begin position="1415"/>
        <end position="1432"/>
    </location>
</feature>
<dbReference type="GO" id="GO:0006338">
    <property type="term" value="P:chromatin remodeling"/>
    <property type="evidence" value="ECO:0007669"/>
    <property type="project" value="TreeGrafter"/>
</dbReference>
<evidence type="ECO:0000256" key="3">
    <source>
        <dbReference type="PROSITE-ProRule" id="PRU00035"/>
    </source>
</evidence>
<dbReference type="InterPro" id="IPR043508">
    <property type="entry name" value="Bromo_Brdt_I"/>
</dbReference>
<dbReference type="KEGG" id="dpte:113792285"/>
<feature type="domain" description="Bromo" evidence="5">
    <location>
        <begin position="533"/>
        <end position="605"/>
    </location>
</feature>
<evidence type="ECO:0000259" key="5">
    <source>
        <dbReference type="PROSITE" id="PS50014"/>
    </source>
</evidence>
<dbReference type="SUPFAM" id="SSF47370">
    <property type="entry name" value="Bromodomain"/>
    <property type="match status" value="2"/>
</dbReference>
<feature type="compositionally biased region" description="Polar residues" evidence="4">
    <location>
        <begin position="1186"/>
        <end position="1201"/>
    </location>
</feature>
<dbReference type="Gene3D" id="1.20.1270.220">
    <property type="match status" value="1"/>
</dbReference>
<keyword evidence="2 3" id="KW-0103">Bromodomain</keyword>
<dbReference type="InterPro" id="IPR027353">
    <property type="entry name" value="NET_dom"/>
</dbReference>
<dbReference type="InterPro" id="IPR031354">
    <property type="entry name" value="BRD4_CDT"/>
</dbReference>
<feature type="compositionally biased region" description="Basic and acidic residues" evidence="4">
    <location>
        <begin position="483"/>
        <end position="503"/>
    </location>
</feature>
<feature type="compositionally biased region" description="Basic residues" evidence="4">
    <location>
        <begin position="691"/>
        <end position="700"/>
    </location>
</feature>
<sequence length="1453" mass="159727">MDTSNASSSNADILDQSFSSSNNSESNMSSSTTATAAAPTAIVVSQQQQQSSNLPPSSIQPGSSMLSSQQQHHDQTTSLVGQHQHQQQQQLSRNDGNLTQILIGTNPDGTPLYWNEPYVQPIQGVVQPITIPPFDKPHRNTNQLQYLLRIINRNIWKHQFAWPFHEPVNAEKLQLPDYHTIIRRPMDLGTIKKRLENCYYYSAQECMDDFRLMFNNCYLYNKEGDDVVMMGHSIEKLYNSKLSEMPREEIEIPIQVKNAKEKGKKGKLLVMNTNSTTIPTTQLTSTPISTKQPLSLYSAQPSQQQQQLSSRQINNNNIGGPTTTTTVAQKSNISQTSNIVVPSTTPLLTCNNSSKTSTQMDSILSQNSTNIITQQQQSNNLPQRSNVDMNSIGQQQQSTSLLQTSHQQQQQPPPSTNSQYLNSSPSTVIPINTTTKTPKKGVKRKADTTTLELESLGGNNNNNNNFTAHIVNDDITKPSTMKTRRESGRPIKKPSKELPDIGKQKQSSKAKKGKLSEQMKYCGTILRELLSKKHKDNAWPFYDPVDADKLEIHDYYEVIKHPMDLNTVKRKLESREYNKPDEFAADIRLIFTNCYKYNSPDHAVVSMGRKLQDVFEMRYAKMPDFDDHSDKSDDEGVTSDDNNNNNYSSSSSCSESSDSDDDTNTLKTIQEQLKKLNEQVQQLAKKAERNSRKKKHRSKTNKPERKERGHGHIGAGGNNNNNSGGVVKVEVNDDLDAGSGYNHHHHHHHHHTGVGGVGGNQANLATINSQFPLNTFGGLNNDTFGTSGGIGAGTGSNALNANSVINNKKTKTTTKTNRKSTKAITVPQNTLNRIDSEEEDNARPMSYDEKRQLSLDINKLPGDKLGKVVQIIQQREPTLRDSNPDEIEIDFETLKPSTLRELESYVASCLKKKNSMSTIKDKRPSKAKEETEKKKQEIEKRLNDTGQLAANKKNKKADPYAFTEEENGVRLSESSSSDSDSSSDSSSSSSSSSDSSDSESESPKKKGNQNNQTGSGGGGGGSGQYNAPQHVPTFPGTLPINSPYTQPPPSTSSFPNNSTGGGSNLSGIPPPPISSSNIPVPPSSSSSSFSSHVHPSLSNVSLQDSMNPGLHPPPPSSSSSSLAKNIPSQSQPPSSNSSSSSINSGGGGGNRASVAQTSLRKSNQSSIHQQLTAPSFQNSQQQQQQHTPSSGTASHFKNANVLSRDSSSSGSSLISKLKEEPMSGGRMNDPDLVAYKSKTSNNSHQMMDNKKSLDSKSSMNTMSNSGLSSKKTAPTGDSKQQKSSITSWSSQQQTTSGGSSSSGGGGNNSSNTGFLPKAENTFEQFRKQAKEKENREKQLKVAQERKQEQRQRLEKQHGGSIIPDEEELNTNQMDTNRTTRKHNPYDDIARHGKSTNSSPASDSNSMSPAFTNSVSERERQRQREQERRRREAIASQIDMNRQSDIMANFEEML</sequence>
<dbReference type="InParanoid" id="A0A6P6XXY5"/>
<feature type="compositionally biased region" description="Polar residues" evidence="4">
    <location>
        <begin position="1"/>
        <end position="11"/>
    </location>
</feature>
<dbReference type="CDD" id="cd05497">
    <property type="entry name" value="Bromo_Brdt_I_like"/>
    <property type="match status" value="1"/>
</dbReference>
<feature type="region of interest" description="Disordered" evidence="4">
    <location>
        <begin position="375"/>
        <end position="445"/>
    </location>
</feature>
<evidence type="ECO:0000256" key="2">
    <source>
        <dbReference type="ARBA" id="ARBA00023117"/>
    </source>
</evidence>
<feature type="domain" description="NET" evidence="6">
    <location>
        <begin position="835"/>
        <end position="917"/>
    </location>
</feature>
<feature type="compositionally biased region" description="Polar residues" evidence="4">
    <location>
        <begin position="1255"/>
        <end position="1277"/>
    </location>
</feature>
<keyword evidence="7" id="KW-1185">Reference proteome</keyword>
<dbReference type="PRINTS" id="PR00503">
    <property type="entry name" value="BROMODOMAIN"/>
</dbReference>
<dbReference type="Pfam" id="PF17035">
    <property type="entry name" value="BET"/>
    <property type="match status" value="1"/>
</dbReference>
<dbReference type="FunCoup" id="A0A6P6XXY5">
    <property type="interactions" value="1031"/>
</dbReference>
<dbReference type="RefSeq" id="XP_027198003.1">
    <property type="nucleotide sequence ID" value="XM_027342202.1"/>
</dbReference>
<dbReference type="GO" id="GO:0006355">
    <property type="term" value="P:regulation of DNA-templated transcription"/>
    <property type="evidence" value="ECO:0007669"/>
    <property type="project" value="TreeGrafter"/>
</dbReference>
<dbReference type="FunFam" id="1.20.920.10:FF:000003">
    <property type="entry name" value="Bromodomain-containing protein 2"/>
    <property type="match status" value="1"/>
</dbReference>
<feature type="compositionally biased region" description="Low complexity" evidence="4">
    <location>
        <begin position="639"/>
        <end position="656"/>
    </location>
</feature>
<evidence type="ECO:0000313" key="7">
    <source>
        <dbReference type="Proteomes" id="UP000515146"/>
    </source>
</evidence>
<dbReference type="SMART" id="SM00297">
    <property type="entry name" value="BROMO"/>
    <property type="match status" value="2"/>
</dbReference>
<dbReference type="Pfam" id="PF00439">
    <property type="entry name" value="Bromodomain"/>
    <property type="match status" value="2"/>
</dbReference>
<protein>
    <submittedName>
        <fullName evidence="8">Homeotic protein female sterile-like</fullName>
    </submittedName>
</protein>
<dbReference type="CDD" id="cd05498">
    <property type="entry name" value="Bromo_Brdt_II_like"/>
    <property type="match status" value="1"/>
</dbReference>
<feature type="compositionally biased region" description="Low complexity" evidence="4">
    <location>
        <begin position="1281"/>
        <end position="1299"/>
    </location>
</feature>
<dbReference type="PANTHER" id="PTHR22880:SF225">
    <property type="entry name" value="BROMODOMAIN-CONTAINING PROTEIN BET-1-RELATED"/>
    <property type="match status" value="1"/>
</dbReference>
<dbReference type="Gene3D" id="1.20.920.10">
    <property type="entry name" value="Bromodomain-like"/>
    <property type="match status" value="2"/>
</dbReference>
<dbReference type="InterPro" id="IPR036427">
    <property type="entry name" value="Bromodomain-like_sf"/>
</dbReference>
<feature type="compositionally biased region" description="Polar residues" evidence="4">
    <location>
        <begin position="420"/>
        <end position="432"/>
    </location>
</feature>
<dbReference type="GO" id="GO:0005634">
    <property type="term" value="C:nucleus"/>
    <property type="evidence" value="ECO:0007669"/>
    <property type="project" value="TreeGrafter"/>
</dbReference>
<feature type="compositionally biased region" description="Gly residues" evidence="4">
    <location>
        <begin position="1014"/>
        <end position="1023"/>
    </location>
</feature>
<dbReference type="InterPro" id="IPR038336">
    <property type="entry name" value="NET_sf"/>
</dbReference>
<feature type="region of interest" description="Disordered" evidence="4">
    <location>
        <begin position="680"/>
        <end position="724"/>
    </location>
</feature>
<evidence type="ECO:0000313" key="8">
    <source>
        <dbReference type="RefSeq" id="XP_027198003.1"/>
    </source>
</evidence>
<feature type="compositionally biased region" description="Low complexity" evidence="4">
    <location>
        <begin position="394"/>
        <end position="410"/>
    </location>
</feature>
<dbReference type="InterPro" id="IPR043509">
    <property type="entry name" value="Bromo_Brdt_II"/>
</dbReference>
<dbReference type="GO" id="GO:0000785">
    <property type="term" value="C:chromatin"/>
    <property type="evidence" value="ECO:0007669"/>
    <property type="project" value="TreeGrafter"/>
</dbReference>
<feature type="region of interest" description="Disordered" evidence="4">
    <location>
        <begin position="624"/>
        <end position="663"/>
    </location>
</feature>
<feature type="compositionally biased region" description="Low complexity" evidence="4">
    <location>
        <begin position="1074"/>
        <end position="1098"/>
    </location>
</feature>
<feature type="compositionally biased region" description="Low complexity" evidence="4">
    <location>
        <begin position="1202"/>
        <end position="1215"/>
    </location>
</feature>
<accession>A0A6P6XXY5</accession>
<feature type="domain" description="Bromo" evidence="5">
    <location>
        <begin position="156"/>
        <end position="228"/>
    </location>
</feature>
<dbReference type="Pfam" id="PF17105">
    <property type="entry name" value="BRD4_CDT"/>
    <property type="match status" value="1"/>
</dbReference>
<dbReference type="PROSITE" id="PS00633">
    <property type="entry name" value="BROMODOMAIN_1"/>
    <property type="match status" value="2"/>
</dbReference>
<feature type="region of interest" description="Disordered" evidence="4">
    <location>
        <begin position="477"/>
        <end position="514"/>
    </location>
</feature>
<reference evidence="8" key="1">
    <citation type="submission" date="2025-08" db="UniProtKB">
        <authorList>
            <consortium name="RefSeq"/>
        </authorList>
    </citation>
    <scope>IDENTIFICATION</scope>
    <source>
        <strain evidence="8">Airmid</strain>
    </source>
</reference>
<organism evidence="7 8">
    <name type="scientific">Dermatophagoides pteronyssinus</name>
    <name type="common">European house dust mite</name>
    <dbReference type="NCBI Taxonomy" id="6956"/>
    <lineage>
        <taxon>Eukaryota</taxon>
        <taxon>Metazoa</taxon>
        <taxon>Ecdysozoa</taxon>
        <taxon>Arthropoda</taxon>
        <taxon>Chelicerata</taxon>
        <taxon>Arachnida</taxon>
        <taxon>Acari</taxon>
        <taxon>Acariformes</taxon>
        <taxon>Sarcoptiformes</taxon>
        <taxon>Astigmata</taxon>
        <taxon>Psoroptidia</taxon>
        <taxon>Analgoidea</taxon>
        <taxon>Pyroglyphidae</taxon>
        <taxon>Dermatophagoidinae</taxon>
        <taxon>Dermatophagoides</taxon>
    </lineage>
</organism>
<dbReference type="OrthoDB" id="21449at2759"/>
<dbReference type="InterPro" id="IPR050935">
    <property type="entry name" value="Bromo_chromatin_reader"/>
</dbReference>
<feature type="compositionally biased region" description="Low complexity" evidence="4">
    <location>
        <begin position="972"/>
        <end position="995"/>
    </location>
</feature>
<feature type="region of interest" description="Disordered" evidence="4">
    <location>
        <begin position="301"/>
        <end position="325"/>
    </location>
</feature>
<dbReference type="PANTHER" id="PTHR22880">
    <property type="entry name" value="FALZ-RELATED BROMODOMAIN-CONTAINING PROTEINS"/>
    <property type="match status" value="1"/>
</dbReference>
<dbReference type="InterPro" id="IPR018359">
    <property type="entry name" value="Bromodomain_CS"/>
</dbReference>
<feature type="compositionally biased region" description="Polar residues" evidence="4">
    <location>
        <begin position="1237"/>
        <end position="1246"/>
    </location>
</feature>
<dbReference type="FunFam" id="1.20.1270.220:FF:000001">
    <property type="entry name" value="bromodomain-containing protein 2 isoform X1"/>
    <property type="match status" value="1"/>
</dbReference>
<dbReference type="FunFam" id="1.20.920.10:FF:000002">
    <property type="entry name" value="Bromodomain-containing protein 4"/>
    <property type="match status" value="1"/>
</dbReference>
<feature type="compositionally biased region" description="Basic and acidic residues" evidence="4">
    <location>
        <begin position="1324"/>
        <end position="1357"/>
    </location>
</feature>
<feature type="compositionally biased region" description="Polar residues" evidence="4">
    <location>
        <begin position="381"/>
        <end position="393"/>
    </location>
</feature>
<feature type="region of interest" description="Disordered" evidence="4">
    <location>
        <begin position="1"/>
        <end position="94"/>
    </location>
</feature>
<feature type="compositionally biased region" description="Polar residues" evidence="4">
    <location>
        <begin position="1153"/>
        <end position="1179"/>
    </location>
</feature>
<proteinExistence type="predicted"/>
<feature type="compositionally biased region" description="Low complexity" evidence="4">
    <location>
        <begin position="1117"/>
        <end position="1143"/>
    </location>
</feature>
<feature type="compositionally biased region" description="Low complexity" evidence="4">
    <location>
        <begin position="76"/>
        <end position="90"/>
    </location>
</feature>
<dbReference type="PROSITE" id="PS50014">
    <property type="entry name" value="BROMODOMAIN_2"/>
    <property type="match status" value="2"/>
</dbReference>
<feature type="compositionally biased region" description="Basic and acidic residues" evidence="4">
    <location>
        <begin position="919"/>
        <end position="943"/>
    </location>
</feature>
<evidence type="ECO:0000259" key="6">
    <source>
        <dbReference type="PROSITE" id="PS51525"/>
    </source>
</evidence>
<dbReference type="InterPro" id="IPR001487">
    <property type="entry name" value="Bromodomain"/>
</dbReference>
<keyword evidence="1" id="KW-0677">Repeat</keyword>
<evidence type="ECO:0000256" key="1">
    <source>
        <dbReference type="ARBA" id="ARBA00022737"/>
    </source>
</evidence>
<name>A0A6P6XXY5_DERPT</name>
<dbReference type="OMA" id="ERMRWAR"/>